<sequence length="133" mass="15122">MKKAILLLCFTVLASSCHYKKDQLLIRNNSNEQMCYETIINGKDGYYRVSAGGTVEAHAEDSPIRRSPIIGPLEENAAGHILYIVFYKPTHKFIIDNIKADNIDNIVKSGKVTISKYTLDELNKMKWVVQYPK</sequence>
<reference evidence="1 2" key="1">
    <citation type="submission" date="2018-04" db="EMBL/GenBank/DDBJ databases">
        <title>Genome sequencing of Flavobacterium sp. HYN0048.</title>
        <authorList>
            <person name="Yi H."/>
            <person name="Baek C."/>
        </authorList>
    </citation>
    <scope>NUCLEOTIDE SEQUENCE [LARGE SCALE GENOMIC DNA]</scope>
    <source>
        <strain evidence="1 2">HYN0048</strain>
    </source>
</reference>
<accession>A0A2S0RCF8</accession>
<keyword evidence="2" id="KW-1185">Reference proteome</keyword>
<protein>
    <recommendedName>
        <fullName evidence="3">Lipoprotein</fullName>
    </recommendedName>
</protein>
<dbReference type="OrthoDB" id="1372815at2"/>
<proteinExistence type="predicted"/>
<dbReference type="Proteomes" id="UP000244193">
    <property type="component" value="Chromosome"/>
</dbReference>
<gene>
    <name evidence="1" type="ORF">HYN48_04655</name>
</gene>
<organism evidence="1 2">
    <name type="scientific">Flavobacterium magnum</name>
    <dbReference type="NCBI Taxonomy" id="2162713"/>
    <lineage>
        <taxon>Bacteria</taxon>
        <taxon>Pseudomonadati</taxon>
        <taxon>Bacteroidota</taxon>
        <taxon>Flavobacteriia</taxon>
        <taxon>Flavobacteriales</taxon>
        <taxon>Flavobacteriaceae</taxon>
        <taxon>Flavobacterium</taxon>
    </lineage>
</organism>
<dbReference type="RefSeq" id="WP_108370017.1">
    <property type="nucleotide sequence ID" value="NZ_CP028811.1"/>
</dbReference>
<dbReference type="KEGG" id="fmg:HYN48_04655"/>
<dbReference type="EMBL" id="CP028811">
    <property type="protein sequence ID" value="AWA29433.1"/>
    <property type="molecule type" value="Genomic_DNA"/>
</dbReference>
<evidence type="ECO:0000313" key="2">
    <source>
        <dbReference type="Proteomes" id="UP000244193"/>
    </source>
</evidence>
<name>A0A2S0RCF8_9FLAO</name>
<evidence type="ECO:0008006" key="3">
    <source>
        <dbReference type="Google" id="ProtNLM"/>
    </source>
</evidence>
<evidence type="ECO:0000313" key="1">
    <source>
        <dbReference type="EMBL" id="AWA29433.1"/>
    </source>
</evidence>
<dbReference type="PROSITE" id="PS51257">
    <property type="entry name" value="PROKAR_LIPOPROTEIN"/>
    <property type="match status" value="1"/>
</dbReference>
<dbReference type="AlphaFoldDB" id="A0A2S0RCF8"/>